<dbReference type="InterPro" id="IPR023940">
    <property type="entry name" value="DHDPR_bac"/>
</dbReference>
<comment type="catalytic activity">
    <reaction evidence="10">
        <text>(S)-2,3,4,5-tetrahydrodipicolinate + NADP(+) + H2O = (2S,4S)-4-hydroxy-2,3,4,5-tetrahydrodipicolinate + NADPH + H(+)</text>
        <dbReference type="Rhea" id="RHEA:35331"/>
        <dbReference type="ChEBI" id="CHEBI:15377"/>
        <dbReference type="ChEBI" id="CHEBI:15378"/>
        <dbReference type="ChEBI" id="CHEBI:16845"/>
        <dbReference type="ChEBI" id="CHEBI:57783"/>
        <dbReference type="ChEBI" id="CHEBI:58349"/>
        <dbReference type="ChEBI" id="CHEBI:67139"/>
        <dbReference type="EC" id="1.17.1.8"/>
    </reaction>
</comment>
<evidence type="ECO:0000256" key="9">
    <source>
        <dbReference type="ARBA" id="ARBA00038983"/>
    </source>
</evidence>
<evidence type="ECO:0000256" key="7">
    <source>
        <dbReference type="ARBA" id="ARBA00023154"/>
    </source>
</evidence>
<dbReference type="InterPro" id="IPR036291">
    <property type="entry name" value="NAD(P)-bd_dom_sf"/>
</dbReference>
<dbReference type="InterPro" id="IPR011859">
    <property type="entry name" value="Dihydrodipicolinate_Rdtase_pln"/>
</dbReference>
<protein>
    <recommendedName>
        <fullName evidence="9">4-hydroxy-tetrahydrodipicolinate reductase</fullName>
        <ecNumber evidence="9">1.17.1.8</ecNumber>
    </recommendedName>
</protein>
<keyword evidence="2" id="KW-0028">Amino-acid biosynthesis</keyword>
<evidence type="ECO:0000256" key="8">
    <source>
        <dbReference type="ARBA" id="ARBA00037922"/>
    </source>
</evidence>
<evidence type="ECO:0000256" key="11">
    <source>
        <dbReference type="ARBA" id="ARBA00049396"/>
    </source>
</evidence>
<evidence type="ECO:0000256" key="6">
    <source>
        <dbReference type="ARBA" id="ARBA00023027"/>
    </source>
</evidence>
<evidence type="ECO:0000256" key="2">
    <source>
        <dbReference type="ARBA" id="ARBA00022605"/>
    </source>
</evidence>
<dbReference type="GO" id="GO:0019877">
    <property type="term" value="P:diaminopimelate biosynthetic process"/>
    <property type="evidence" value="ECO:0007669"/>
    <property type="project" value="UniProtKB-KW"/>
</dbReference>
<dbReference type="Gene3D" id="3.40.50.720">
    <property type="entry name" value="NAD(P)-binding Rossmann-like Domain"/>
    <property type="match status" value="1"/>
</dbReference>
<gene>
    <name evidence="14" type="ORF">PSAL00342_LOCUS3734</name>
</gene>
<dbReference type="PANTHER" id="PTHR20836">
    <property type="entry name" value="DIHYDRODIPICOLINATE REDUCTASE"/>
    <property type="match status" value="1"/>
</dbReference>
<accession>A0A7S3UDH7</accession>
<sequence>MAMAMQAEWMSCKVNACRDAVGKRAPSDGTTWRRNRRTAASGLAAEGKHTCNGHRSASQTVSCANRDAGKRIMDRPQGTRPGRNAFRCFATESLSEIAVLVNSCGGKMGHAVAEAAVKRGLTLIPYSFTGNREEGNIVSCEGVRVELREPEEWDATLEDVKKMYPNFIVVDYTLPAAVNGNANYYAKNKLPFVMGTTGGDRDMLMSTARDSGVYAVIAPQMGKQVVALQASIEDMATRFPGAFSGYKLKVVESHQSSKVDTSGTAKAIVSSFKKLGLDFDESKIEKVRHRVEQHERMGVPVEYVDGHAFHTYTLTSPDDTVCIEFKHNVCGRSIYAQGTIDAVIFLSDRIRAGADKKIYNMFDVLESGKMT</sequence>
<feature type="domain" description="Dihydrodipicolinate reductase N-terminal" evidence="12">
    <location>
        <begin position="98"/>
        <end position="221"/>
    </location>
</feature>
<evidence type="ECO:0000259" key="13">
    <source>
        <dbReference type="Pfam" id="PF05173"/>
    </source>
</evidence>
<proteinExistence type="inferred from homology"/>
<feature type="domain" description="Dihydrodipicolinate reductase C-terminal" evidence="13">
    <location>
        <begin position="225"/>
        <end position="365"/>
    </location>
</feature>
<dbReference type="GO" id="GO:0070402">
    <property type="term" value="F:NADPH binding"/>
    <property type="evidence" value="ECO:0007669"/>
    <property type="project" value="InterPro"/>
</dbReference>
<name>A0A7S3UDH7_9CHLO</name>
<evidence type="ECO:0000313" key="14">
    <source>
        <dbReference type="EMBL" id="CAE0609915.1"/>
    </source>
</evidence>
<organism evidence="14">
    <name type="scientific">Picocystis salinarum</name>
    <dbReference type="NCBI Taxonomy" id="88271"/>
    <lineage>
        <taxon>Eukaryota</taxon>
        <taxon>Viridiplantae</taxon>
        <taxon>Chlorophyta</taxon>
        <taxon>Picocystophyceae</taxon>
        <taxon>Picocystales</taxon>
        <taxon>Picocystaceae</taxon>
        <taxon>Picocystis</taxon>
    </lineage>
</organism>
<comment type="pathway">
    <text evidence="8">Amino-acid biosynthesis; L-lysine biosynthesis via DAP pathway; (S)-tetrahydrodipicolinate from L-aspartate: step 4/4.</text>
</comment>
<dbReference type="InterPro" id="IPR000846">
    <property type="entry name" value="DapB_N"/>
</dbReference>
<evidence type="ECO:0000256" key="3">
    <source>
        <dbReference type="ARBA" id="ARBA00022857"/>
    </source>
</evidence>
<keyword evidence="6" id="KW-0520">NAD</keyword>
<evidence type="ECO:0000256" key="4">
    <source>
        <dbReference type="ARBA" id="ARBA00022915"/>
    </source>
</evidence>
<dbReference type="InterPro" id="IPR022663">
    <property type="entry name" value="DapB_C"/>
</dbReference>
<dbReference type="Gene3D" id="3.30.360.10">
    <property type="entry name" value="Dihydrodipicolinate Reductase, domain 2"/>
    <property type="match status" value="1"/>
</dbReference>
<keyword evidence="4" id="KW-0220">Diaminopimelate biosynthesis</keyword>
<keyword evidence="5" id="KW-0560">Oxidoreductase</keyword>
<keyword evidence="7" id="KW-0457">Lysine biosynthesis</keyword>
<dbReference type="NCBIfam" id="TIGR02130">
    <property type="entry name" value="dapB_plant"/>
    <property type="match status" value="1"/>
</dbReference>
<dbReference type="Pfam" id="PF01113">
    <property type="entry name" value="DapB_N"/>
    <property type="match status" value="1"/>
</dbReference>
<dbReference type="GO" id="GO:0009570">
    <property type="term" value="C:chloroplast stroma"/>
    <property type="evidence" value="ECO:0007669"/>
    <property type="project" value="TreeGrafter"/>
</dbReference>
<comment type="catalytic activity">
    <reaction evidence="11">
        <text>(S)-2,3,4,5-tetrahydrodipicolinate + NAD(+) + H2O = (2S,4S)-4-hydroxy-2,3,4,5-tetrahydrodipicolinate + NADH + H(+)</text>
        <dbReference type="Rhea" id="RHEA:35323"/>
        <dbReference type="ChEBI" id="CHEBI:15377"/>
        <dbReference type="ChEBI" id="CHEBI:15378"/>
        <dbReference type="ChEBI" id="CHEBI:16845"/>
        <dbReference type="ChEBI" id="CHEBI:57540"/>
        <dbReference type="ChEBI" id="CHEBI:57945"/>
        <dbReference type="ChEBI" id="CHEBI:67139"/>
        <dbReference type="EC" id="1.17.1.8"/>
    </reaction>
</comment>
<dbReference type="FunFam" id="3.40.50.720:FF:000264">
    <property type="entry name" value="4-hydroxy-tetrahydrodipicolinate reductase 2 chloroplastic"/>
    <property type="match status" value="1"/>
</dbReference>
<reference evidence="14" key="1">
    <citation type="submission" date="2021-01" db="EMBL/GenBank/DDBJ databases">
        <authorList>
            <person name="Corre E."/>
            <person name="Pelletier E."/>
            <person name="Niang G."/>
            <person name="Scheremetjew M."/>
            <person name="Finn R."/>
            <person name="Kale V."/>
            <person name="Holt S."/>
            <person name="Cochrane G."/>
            <person name="Meng A."/>
            <person name="Brown T."/>
            <person name="Cohen L."/>
        </authorList>
    </citation>
    <scope>NUCLEOTIDE SEQUENCE</scope>
    <source>
        <strain evidence="14">CCMP1897</strain>
    </source>
</reference>
<dbReference type="SUPFAM" id="SSF51735">
    <property type="entry name" value="NAD(P)-binding Rossmann-fold domains"/>
    <property type="match status" value="1"/>
</dbReference>
<dbReference type="EMBL" id="HBIS01004118">
    <property type="protein sequence ID" value="CAE0609915.1"/>
    <property type="molecule type" value="Transcribed_RNA"/>
</dbReference>
<evidence type="ECO:0000256" key="10">
    <source>
        <dbReference type="ARBA" id="ARBA00049080"/>
    </source>
</evidence>
<dbReference type="EC" id="1.17.1.8" evidence="9"/>
<dbReference type="AlphaFoldDB" id="A0A7S3UDH7"/>
<comment type="similarity">
    <text evidence="1">Belongs to the DapB family.</text>
</comment>
<dbReference type="GO" id="GO:0009089">
    <property type="term" value="P:lysine biosynthetic process via diaminopimelate"/>
    <property type="evidence" value="ECO:0007669"/>
    <property type="project" value="InterPro"/>
</dbReference>
<dbReference type="Pfam" id="PF05173">
    <property type="entry name" value="DapB_C"/>
    <property type="match status" value="1"/>
</dbReference>
<evidence type="ECO:0000259" key="12">
    <source>
        <dbReference type="Pfam" id="PF01113"/>
    </source>
</evidence>
<dbReference type="GO" id="GO:0008839">
    <property type="term" value="F:4-hydroxy-tetrahydrodipicolinate reductase"/>
    <property type="evidence" value="ECO:0007669"/>
    <property type="project" value="UniProtKB-EC"/>
</dbReference>
<evidence type="ECO:0000256" key="5">
    <source>
        <dbReference type="ARBA" id="ARBA00023002"/>
    </source>
</evidence>
<evidence type="ECO:0000256" key="1">
    <source>
        <dbReference type="ARBA" id="ARBA00006642"/>
    </source>
</evidence>
<dbReference type="PANTHER" id="PTHR20836:SF0">
    <property type="entry name" value="4-HYDROXY-TETRAHYDRODIPICOLINATE REDUCTASE 1, CHLOROPLASTIC-RELATED"/>
    <property type="match status" value="1"/>
</dbReference>
<keyword evidence="3" id="KW-0521">NADP</keyword>